<dbReference type="AlphaFoldDB" id="A0A8H5BEB6"/>
<dbReference type="Proteomes" id="UP000567179">
    <property type="component" value="Unassembled WGS sequence"/>
</dbReference>
<reference evidence="2 3" key="1">
    <citation type="journal article" date="2020" name="ISME J.">
        <title>Uncovering the hidden diversity of litter-decomposition mechanisms in mushroom-forming fungi.</title>
        <authorList>
            <person name="Floudas D."/>
            <person name="Bentzer J."/>
            <person name="Ahren D."/>
            <person name="Johansson T."/>
            <person name="Persson P."/>
            <person name="Tunlid A."/>
        </authorList>
    </citation>
    <scope>NUCLEOTIDE SEQUENCE [LARGE SCALE GENOMIC DNA]</scope>
    <source>
        <strain evidence="2 3">CBS 101986</strain>
    </source>
</reference>
<feature type="compositionally biased region" description="Polar residues" evidence="1">
    <location>
        <begin position="34"/>
        <end position="67"/>
    </location>
</feature>
<accession>A0A8H5BEB6</accession>
<feature type="compositionally biased region" description="Polar residues" evidence="1">
    <location>
        <begin position="1"/>
        <end position="11"/>
    </location>
</feature>
<organism evidence="2 3">
    <name type="scientific">Psilocybe cf. subviscida</name>
    <dbReference type="NCBI Taxonomy" id="2480587"/>
    <lineage>
        <taxon>Eukaryota</taxon>
        <taxon>Fungi</taxon>
        <taxon>Dikarya</taxon>
        <taxon>Basidiomycota</taxon>
        <taxon>Agaricomycotina</taxon>
        <taxon>Agaricomycetes</taxon>
        <taxon>Agaricomycetidae</taxon>
        <taxon>Agaricales</taxon>
        <taxon>Agaricineae</taxon>
        <taxon>Strophariaceae</taxon>
        <taxon>Psilocybe</taxon>
    </lineage>
</organism>
<dbReference type="OrthoDB" id="3210666at2759"/>
<evidence type="ECO:0000313" key="2">
    <source>
        <dbReference type="EMBL" id="KAF5321737.1"/>
    </source>
</evidence>
<evidence type="ECO:0000256" key="1">
    <source>
        <dbReference type="SAM" id="MobiDB-lite"/>
    </source>
</evidence>
<keyword evidence="3" id="KW-1185">Reference proteome</keyword>
<sequence>MSSLSIMTSISERSERRGPLPPRPQEDDCPNYETAVSRSNSNGTGRSVQFSPSVYNNELNQSTSPLNVSRRHPRPPTRHERYVYTYRLAANNTPMQFMISVEPESGRAKPGKYTFRLTFKTNGIERAICEPTTRALRVNPRELDFIVFIFPGKQGLPTGSLWSLRVWLRVNSVDHRLFGEDELWVGKDPDFNAIGDASFARLKTAVVGEQIYNAYVGRALVTFTMRWQNVSSNLYKYSLEYDAEGVGDVLFEDYKLRIDSDPRAVTFLIFTTPTPSVPTNASHKLRVWLRSLVPLASIDPATSYALPFNDSYIYQRIYKCDSFKIGARLDFETLGPKMVMAFSSGIPETVTSQSAAALVDEDLHSVHSTHSVKDVKSEKRGHVKENRSAHQETVIALEKYSAQSFSSQELPIWLAIIPSQSAVGDTWTPFCLEYLTAKIHRVSAIRTPLEFQEVSDLLRCLRVRDDLRCKCDELLPDLADGEILGWDVEVFALFLK</sequence>
<protein>
    <submittedName>
        <fullName evidence="2">Uncharacterized protein</fullName>
    </submittedName>
</protein>
<evidence type="ECO:0000313" key="3">
    <source>
        <dbReference type="Proteomes" id="UP000567179"/>
    </source>
</evidence>
<dbReference type="EMBL" id="JAACJJ010000028">
    <property type="protein sequence ID" value="KAF5321737.1"/>
    <property type="molecule type" value="Genomic_DNA"/>
</dbReference>
<feature type="region of interest" description="Disordered" evidence="1">
    <location>
        <begin position="1"/>
        <end position="80"/>
    </location>
</feature>
<name>A0A8H5BEB6_9AGAR</name>
<proteinExistence type="predicted"/>
<gene>
    <name evidence="2" type="ORF">D9619_000704</name>
</gene>
<comment type="caution">
    <text evidence="2">The sequence shown here is derived from an EMBL/GenBank/DDBJ whole genome shotgun (WGS) entry which is preliminary data.</text>
</comment>